<dbReference type="GO" id="GO:0045717">
    <property type="term" value="P:negative regulation of fatty acid biosynthetic process"/>
    <property type="evidence" value="ECO:0007669"/>
    <property type="project" value="TreeGrafter"/>
</dbReference>
<keyword evidence="5" id="KW-1185">Reference proteome</keyword>
<evidence type="ECO:0000256" key="1">
    <source>
        <dbReference type="ARBA" id="ARBA00022574"/>
    </source>
</evidence>
<evidence type="ECO:0000256" key="3">
    <source>
        <dbReference type="SAM" id="MobiDB-lite"/>
    </source>
</evidence>
<dbReference type="EMBL" id="QEAO01000046">
    <property type="protein sequence ID" value="TPX31366.1"/>
    <property type="molecule type" value="Genomic_DNA"/>
</dbReference>
<feature type="region of interest" description="Disordered" evidence="3">
    <location>
        <begin position="723"/>
        <end position="793"/>
    </location>
</feature>
<proteinExistence type="predicted"/>
<feature type="region of interest" description="Disordered" evidence="3">
    <location>
        <begin position="386"/>
        <end position="416"/>
    </location>
</feature>
<dbReference type="InterPro" id="IPR015943">
    <property type="entry name" value="WD40/YVTN_repeat-like_dom_sf"/>
</dbReference>
<feature type="region of interest" description="Disordered" evidence="3">
    <location>
        <begin position="836"/>
        <end position="873"/>
    </location>
</feature>
<dbReference type="STRING" id="1806994.A0A507C071"/>
<dbReference type="RefSeq" id="XP_031022813.1">
    <property type="nucleotide sequence ID" value="XM_031171202.1"/>
</dbReference>
<dbReference type="Gene3D" id="2.130.10.10">
    <property type="entry name" value="YVTN repeat-like/Quinoprotein amine dehydrogenase"/>
    <property type="match status" value="2"/>
</dbReference>
<dbReference type="SUPFAM" id="SSF50978">
    <property type="entry name" value="WD40 repeat-like"/>
    <property type="match status" value="1"/>
</dbReference>
<dbReference type="SMART" id="SM00320">
    <property type="entry name" value="WD40"/>
    <property type="match status" value="6"/>
</dbReference>
<feature type="compositionally biased region" description="Gly residues" evidence="3">
    <location>
        <begin position="843"/>
        <end position="860"/>
    </location>
</feature>
<organism evidence="4 5">
    <name type="scientific">Synchytrium microbalum</name>
    <dbReference type="NCBI Taxonomy" id="1806994"/>
    <lineage>
        <taxon>Eukaryota</taxon>
        <taxon>Fungi</taxon>
        <taxon>Fungi incertae sedis</taxon>
        <taxon>Chytridiomycota</taxon>
        <taxon>Chytridiomycota incertae sedis</taxon>
        <taxon>Chytridiomycetes</taxon>
        <taxon>Synchytriales</taxon>
        <taxon>Synchytriaceae</taxon>
        <taxon>Synchytrium</taxon>
    </lineage>
</organism>
<dbReference type="InterPro" id="IPR045151">
    <property type="entry name" value="DCAF8"/>
</dbReference>
<dbReference type="OrthoDB" id="2414538at2759"/>
<sequence>MDLRTPLGLYSFAREREHLANPTCSFERQRLLTSHATSRLTLSQVLSGHRGCVNALRYEPGPPSSKNSPAPTKLLSRFPTGHRANIFSAKFMPATGDAVVLCCAGDGDVKVIDISIGASRQTLRSTYSCFRDRAKRIVTTPGDPNVFIACGEDGTVRRFDLRTPHRCTTSNRSCPAPIIDLSDHSIELNTISQSHLNTNYVAVAGADPHMYLYDVRSAKVPVSKFRPSSVKASGNITACKFSEYNGRELLGSWHNDHIYLFDISSSAAVGNFISPGSTFRHSSIRQRVKVDTAQPSPFPQPIKTDPIASLIDLFQQAALEYEVNKDYEASITHLSKVAQVLNEKKMLKSSKSQKMCAMARRNMARAYLAWGASDFDKIESSTTTTVVVKQPESPLKRKRTATTGTEDNDIDMIPNLEPDSSSPPIFIITPSKEGEAGDGYQNTNMVILQRLMNAGSEATEAMEYADSNVAPSLVLRVASSWAVYIVDPSYKEGSIEQAESDLDGIDWPVDDKLADAIVDVTNGVMNNGDAESFLNWMCDHQSKLEVPESCSISTDVRVQEINDPDGKLKHVVAAADADDDEEGADDDWDAFNDMDANEGGEGNMESSDESGSDSELMPSRRNRVAFPQTELISTYTQKYSGHINSQTVKDVNFIGHDSSLVVSGSDNGLFFIWDKKTSRILQILRGDEQVVNVVESHPYLPTVAVSGIDDTVKLFEPIYPKQASEQITTSAPSSSSTTSSTPQPTTNSSPRLSHRSMGLSHRLRTASNATTPSLTQPFTSDASTTFPGGTFASEAGLPVSSSLLQHQDAIVAESDERRNDQDGELVITRSMLRSLLSTMGRQRGSGAGSSATGGQGGGGGGDEEEEDGECPVQ</sequence>
<comment type="caution">
    <text evidence="4">The sequence shown here is derived from an EMBL/GenBank/DDBJ whole genome shotgun (WGS) entry which is preliminary data.</text>
</comment>
<dbReference type="GO" id="GO:0005737">
    <property type="term" value="C:cytoplasm"/>
    <property type="evidence" value="ECO:0007669"/>
    <property type="project" value="TreeGrafter"/>
</dbReference>
<dbReference type="Proteomes" id="UP000319731">
    <property type="component" value="Unassembled WGS sequence"/>
</dbReference>
<keyword evidence="1" id="KW-0853">WD repeat</keyword>
<protein>
    <submittedName>
        <fullName evidence="4">Uncharacterized protein</fullName>
    </submittedName>
</protein>
<feature type="compositionally biased region" description="Acidic residues" evidence="3">
    <location>
        <begin position="861"/>
        <end position="873"/>
    </location>
</feature>
<dbReference type="AlphaFoldDB" id="A0A507C071"/>
<feature type="compositionally biased region" description="Acidic residues" evidence="3">
    <location>
        <begin position="576"/>
        <end position="598"/>
    </location>
</feature>
<feature type="region of interest" description="Disordered" evidence="3">
    <location>
        <begin position="576"/>
        <end position="623"/>
    </location>
</feature>
<feature type="compositionally biased region" description="Low complexity" evidence="3">
    <location>
        <begin position="728"/>
        <end position="750"/>
    </location>
</feature>
<dbReference type="PANTHER" id="PTHR15574">
    <property type="entry name" value="WD REPEAT DOMAIN-CONTAINING FAMILY"/>
    <property type="match status" value="1"/>
</dbReference>
<dbReference type="PANTHER" id="PTHR15574:SF40">
    <property type="entry name" value="WD AND TETRATRICOPEPTIDE REPEATS PROTEIN 1"/>
    <property type="match status" value="1"/>
</dbReference>
<evidence type="ECO:0000313" key="4">
    <source>
        <dbReference type="EMBL" id="TPX31366.1"/>
    </source>
</evidence>
<dbReference type="GO" id="GO:0080008">
    <property type="term" value="C:Cul4-RING E3 ubiquitin ligase complex"/>
    <property type="evidence" value="ECO:0007669"/>
    <property type="project" value="TreeGrafter"/>
</dbReference>
<dbReference type="GeneID" id="42006499"/>
<dbReference type="Pfam" id="PF00400">
    <property type="entry name" value="WD40"/>
    <property type="match status" value="1"/>
</dbReference>
<feature type="compositionally biased region" description="Polar residues" evidence="3">
    <location>
        <begin position="765"/>
        <end position="787"/>
    </location>
</feature>
<name>A0A507C071_9FUNG</name>
<dbReference type="InterPro" id="IPR001680">
    <property type="entry name" value="WD40_rpt"/>
</dbReference>
<dbReference type="InterPro" id="IPR036322">
    <property type="entry name" value="WD40_repeat_dom_sf"/>
</dbReference>
<gene>
    <name evidence="4" type="ORF">SmJEL517_g05276</name>
</gene>
<keyword evidence="2" id="KW-0677">Repeat</keyword>
<evidence type="ECO:0000313" key="5">
    <source>
        <dbReference type="Proteomes" id="UP000319731"/>
    </source>
</evidence>
<accession>A0A507C071</accession>
<evidence type="ECO:0000256" key="2">
    <source>
        <dbReference type="ARBA" id="ARBA00022737"/>
    </source>
</evidence>
<reference evidence="4 5" key="1">
    <citation type="journal article" date="2019" name="Sci. Rep.">
        <title>Comparative genomics of chytrid fungi reveal insights into the obligate biotrophic and pathogenic lifestyle of Synchytrium endobioticum.</title>
        <authorList>
            <person name="van de Vossenberg B.T.L.H."/>
            <person name="Warris S."/>
            <person name="Nguyen H.D.T."/>
            <person name="van Gent-Pelzer M.P.E."/>
            <person name="Joly D.L."/>
            <person name="van de Geest H.C."/>
            <person name="Bonants P.J.M."/>
            <person name="Smith D.S."/>
            <person name="Levesque C.A."/>
            <person name="van der Lee T.A.J."/>
        </authorList>
    </citation>
    <scope>NUCLEOTIDE SEQUENCE [LARGE SCALE GENOMIC DNA]</scope>
    <source>
        <strain evidence="4 5">JEL517</strain>
    </source>
</reference>